<dbReference type="RefSeq" id="WP_134843898.1">
    <property type="nucleotide sequence ID" value="NZ_DAWDDY010000014.1"/>
</dbReference>
<dbReference type="Proteomes" id="UP000297872">
    <property type="component" value="Unassembled WGS sequence"/>
</dbReference>
<reference evidence="1 2" key="1">
    <citation type="submission" date="2019-02" db="EMBL/GenBank/DDBJ databases">
        <title>Draft Genome Sequence of the Prevotella sp. BCRC 81118, Isolated from Human Feces.</title>
        <authorList>
            <person name="Huang C.-H."/>
        </authorList>
    </citation>
    <scope>NUCLEOTIDE SEQUENCE [LARGE SCALE GENOMIC DNA]</scope>
    <source>
        <strain evidence="1 2">BCRC 81118</strain>
    </source>
</reference>
<accession>A0A4Y8VAZ9</accession>
<dbReference type="PIRSF" id="PIRSF039032">
    <property type="entry name" value="HigB-2"/>
    <property type="match status" value="1"/>
</dbReference>
<evidence type="ECO:0000313" key="1">
    <source>
        <dbReference type="EMBL" id="TFH78355.1"/>
    </source>
</evidence>
<organism evidence="1 2">
    <name type="scientific">Segatella hominis</name>
    <dbReference type="NCBI Taxonomy" id="2518605"/>
    <lineage>
        <taxon>Bacteria</taxon>
        <taxon>Pseudomonadati</taxon>
        <taxon>Bacteroidota</taxon>
        <taxon>Bacteroidia</taxon>
        <taxon>Bacteroidales</taxon>
        <taxon>Prevotellaceae</taxon>
        <taxon>Segatella</taxon>
    </lineage>
</organism>
<proteinExistence type="predicted"/>
<dbReference type="GeneID" id="302995860"/>
<dbReference type="OrthoDB" id="1364255at2"/>
<keyword evidence="2" id="KW-1185">Reference proteome</keyword>
<dbReference type="AlphaFoldDB" id="A0A4Y8VAZ9"/>
<name>A0A4Y8VAZ9_9BACT</name>
<sequence length="116" mass="13040">MSCNIIVSVSDDFAKEAKRLAKKYPSFKQDYKEFLESIKDNPLQGDEITKNIRKIRMAIKAKGKGKSGGARVITFNILTDVENGQVVLLLLYDKEDASTVKVNVVKQLVRDMGFDI</sequence>
<dbReference type="InterPro" id="IPR009387">
    <property type="entry name" value="HigB-2"/>
</dbReference>
<gene>
    <name evidence="1" type="ORF">EXN75_11285</name>
</gene>
<comment type="caution">
    <text evidence="1">The sequence shown here is derived from an EMBL/GenBank/DDBJ whole genome shotgun (WGS) entry which is preliminary data.</text>
</comment>
<protein>
    <submittedName>
        <fullName evidence="1">Addiction module toxin RelE</fullName>
    </submittedName>
</protein>
<dbReference type="EMBL" id="SGVY01000031">
    <property type="protein sequence ID" value="TFH78355.1"/>
    <property type="molecule type" value="Genomic_DNA"/>
</dbReference>
<evidence type="ECO:0000313" key="2">
    <source>
        <dbReference type="Proteomes" id="UP000297872"/>
    </source>
</evidence>